<dbReference type="Pfam" id="PF07282">
    <property type="entry name" value="Cas12f1-like_TNB"/>
    <property type="match status" value="1"/>
</dbReference>
<dbReference type="Proteomes" id="UP001595752">
    <property type="component" value="Unassembled WGS sequence"/>
</dbReference>
<keyword evidence="4" id="KW-1185">Reference proteome</keyword>
<gene>
    <name evidence="3" type="ORF">ACFOU2_16895</name>
</gene>
<evidence type="ECO:0000313" key="4">
    <source>
        <dbReference type="Proteomes" id="UP001595752"/>
    </source>
</evidence>
<evidence type="ECO:0000256" key="1">
    <source>
        <dbReference type="ARBA" id="ARBA00023125"/>
    </source>
</evidence>
<comment type="caution">
    <text evidence="3">The sequence shown here is derived from an EMBL/GenBank/DDBJ whole genome shotgun (WGS) entry which is preliminary data.</text>
</comment>
<dbReference type="RefSeq" id="WP_377917485.1">
    <property type="nucleotide sequence ID" value="NZ_JBHRZT010000068.1"/>
</dbReference>
<sequence length="39" mass="4635">MSLSERRFKCDRCGAELDRDFNASLNLKYAEEYTMITTR</sequence>
<dbReference type="EMBL" id="JBHRZT010000068">
    <property type="protein sequence ID" value="MFC3885052.1"/>
    <property type="molecule type" value="Genomic_DNA"/>
</dbReference>
<protein>
    <submittedName>
        <fullName evidence="3">Zinc ribbon domain-containing protein</fullName>
    </submittedName>
</protein>
<keyword evidence="1" id="KW-0238">DNA-binding</keyword>
<accession>A0ABV8B5Z1</accession>
<evidence type="ECO:0000313" key="3">
    <source>
        <dbReference type="EMBL" id="MFC3885052.1"/>
    </source>
</evidence>
<reference evidence="4" key="1">
    <citation type="journal article" date="2019" name="Int. J. Syst. Evol. Microbiol.">
        <title>The Global Catalogue of Microorganisms (GCM) 10K type strain sequencing project: providing services to taxonomists for standard genome sequencing and annotation.</title>
        <authorList>
            <consortium name="The Broad Institute Genomics Platform"/>
            <consortium name="The Broad Institute Genome Sequencing Center for Infectious Disease"/>
            <person name="Wu L."/>
            <person name="Ma J."/>
        </authorList>
    </citation>
    <scope>NUCLEOTIDE SEQUENCE [LARGE SCALE GENOMIC DNA]</scope>
    <source>
        <strain evidence="4">CCUG 61889</strain>
    </source>
</reference>
<dbReference type="InterPro" id="IPR010095">
    <property type="entry name" value="Cas12f1-like_TNB"/>
</dbReference>
<proteinExistence type="predicted"/>
<evidence type="ECO:0000259" key="2">
    <source>
        <dbReference type="Pfam" id="PF07282"/>
    </source>
</evidence>
<name>A0ABV8B5Z1_9BACI</name>
<organism evidence="3 4">
    <name type="scientific">Bacillus songklensis</name>
    <dbReference type="NCBI Taxonomy" id="1069116"/>
    <lineage>
        <taxon>Bacteria</taxon>
        <taxon>Bacillati</taxon>
        <taxon>Bacillota</taxon>
        <taxon>Bacilli</taxon>
        <taxon>Bacillales</taxon>
        <taxon>Bacillaceae</taxon>
        <taxon>Bacillus</taxon>
    </lineage>
</organism>
<feature type="domain" description="Cas12f1-like TNB" evidence="2">
    <location>
        <begin position="5"/>
        <end position="27"/>
    </location>
</feature>